<feature type="domain" description="Endoribonuclease YicC-like C-terminal" evidence="7">
    <location>
        <begin position="174"/>
        <end position="295"/>
    </location>
</feature>
<keyword evidence="4" id="KW-0378">Hydrolase</keyword>
<feature type="domain" description="Endoribonuclease YicC-like N-terminal" evidence="6">
    <location>
        <begin position="3"/>
        <end position="156"/>
    </location>
</feature>
<accession>A0ABY1JAQ3</accession>
<dbReference type="NCBIfam" id="TIGR00255">
    <property type="entry name" value="YicC/YloC family endoribonuclease"/>
    <property type="match status" value="1"/>
</dbReference>
<comment type="similarity">
    <text evidence="5">Belongs to the YicC/YloC family.</text>
</comment>
<dbReference type="PANTHER" id="PTHR30636:SF3">
    <property type="entry name" value="UPF0701 PROTEIN YICC"/>
    <property type="match status" value="1"/>
</dbReference>
<evidence type="ECO:0000259" key="6">
    <source>
        <dbReference type="Pfam" id="PF03755"/>
    </source>
</evidence>
<dbReference type="InterPro" id="IPR013527">
    <property type="entry name" value="YicC-like_N"/>
</dbReference>
<name>A0ABY1JAQ3_9BACT</name>
<evidence type="ECO:0000256" key="2">
    <source>
        <dbReference type="ARBA" id="ARBA00022722"/>
    </source>
</evidence>
<sequence length="295" mass="33754">MLVSMTGHGAANGSFDWGTITIDMHSVNSRYKDVTVRCPRELSMLENLIAEELTKHFERGKVTVNVYASFAPNLKMAKINGQVLANYFDELMAIHGRLKLLEEIQLELLLNLPGVLEQPEAHIFDIYEKISEDILSVLRQAISKWNEMKRLEGDHTASFVTRAIDDYESLILSIEKEWNEAFDEELENFRRKIDLLLSGNAQDSGDTTYLQGVAVMADKWDIKEEITRSKSHIAKFRETLNSPSSEGKKLNFLLQEMLREINTIASKVGNAEIRWHVVEGKCLLEQIREQIQNVE</sequence>
<dbReference type="InterPro" id="IPR005229">
    <property type="entry name" value="YicC/YloC-like"/>
</dbReference>
<evidence type="ECO:0000256" key="5">
    <source>
        <dbReference type="ARBA" id="ARBA00035648"/>
    </source>
</evidence>
<evidence type="ECO:0000259" key="7">
    <source>
        <dbReference type="Pfam" id="PF08340"/>
    </source>
</evidence>
<organism evidence="8 9">
    <name type="scientific">Acetomicrobium flavidum</name>
    <dbReference type="NCBI Taxonomy" id="49896"/>
    <lineage>
        <taxon>Bacteria</taxon>
        <taxon>Thermotogati</taxon>
        <taxon>Synergistota</taxon>
        <taxon>Synergistia</taxon>
        <taxon>Synergistales</taxon>
        <taxon>Acetomicrobiaceae</taxon>
        <taxon>Acetomicrobium</taxon>
    </lineage>
</organism>
<dbReference type="Pfam" id="PF08340">
    <property type="entry name" value="YicC-like_C"/>
    <property type="match status" value="1"/>
</dbReference>
<dbReference type="InterPro" id="IPR013551">
    <property type="entry name" value="YicC-like_C"/>
</dbReference>
<dbReference type="Proteomes" id="UP000185093">
    <property type="component" value="Unassembled WGS sequence"/>
</dbReference>
<evidence type="ECO:0000313" key="9">
    <source>
        <dbReference type="Proteomes" id="UP000185093"/>
    </source>
</evidence>
<evidence type="ECO:0000313" key="8">
    <source>
        <dbReference type="EMBL" id="SIN62445.1"/>
    </source>
</evidence>
<comment type="caution">
    <text evidence="8">The sequence shown here is derived from an EMBL/GenBank/DDBJ whole genome shotgun (WGS) entry which is preliminary data.</text>
</comment>
<dbReference type="RefSeq" id="WP_014806815.1">
    <property type="nucleotide sequence ID" value="NZ_DAONLC010000024.1"/>
</dbReference>
<proteinExistence type="inferred from homology"/>
<dbReference type="PANTHER" id="PTHR30636">
    <property type="entry name" value="UPF0701 PROTEIN YICC"/>
    <property type="match status" value="1"/>
</dbReference>
<evidence type="ECO:0000256" key="1">
    <source>
        <dbReference type="ARBA" id="ARBA00001968"/>
    </source>
</evidence>
<keyword evidence="2" id="KW-0540">Nuclease</keyword>
<dbReference type="EMBL" id="FSQZ01000001">
    <property type="protein sequence ID" value="SIN62445.1"/>
    <property type="molecule type" value="Genomic_DNA"/>
</dbReference>
<protein>
    <submittedName>
        <fullName evidence="8">TIGR00255 family protein</fullName>
    </submittedName>
</protein>
<keyword evidence="3" id="KW-0255">Endonuclease</keyword>
<keyword evidence="9" id="KW-1185">Reference proteome</keyword>
<gene>
    <name evidence="8" type="ORF">SAMN05444368_0162</name>
</gene>
<evidence type="ECO:0000256" key="4">
    <source>
        <dbReference type="ARBA" id="ARBA00022801"/>
    </source>
</evidence>
<comment type="cofactor">
    <cofactor evidence="1">
        <name>a divalent metal cation</name>
        <dbReference type="ChEBI" id="CHEBI:60240"/>
    </cofactor>
</comment>
<dbReference type="Pfam" id="PF03755">
    <property type="entry name" value="YicC-like_N"/>
    <property type="match status" value="1"/>
</dbReference>
<reference evidence="8 9" key="1">
    <citation type="submission" date="2016-11" db="EMBL/GenBank/DDBJ databases">
        <authorList>
            <person name="Varghese N."/>
            <person name="Submissions S."/>
        </authorList>
    </citation>
    <scope>NUCLEOTIDE SEQUENCE [LARGE SCALE GENOMIC DNA]</scope>
    <source>
        <strain evidence="8 9">DSM 20664</strain>
    </source>
</reference>
<evidence type="ECO:0000256" key="3">
    <source>
        <dbReference type="ARBA" id="ARBA00022759"/>
    </source>
</evidence>